<dbReference type="VEuPathDB" id="FungiDB:SI65_01340"/>
<feature type="repeat" description="ANK" evidence="3">
    <location>
        <begin position="29"/>
        <end position="61"/>
    </location>
</feature>
<name>A0A1E3BSJ3_ASPCR</name>
<proteinExistence type="predicted"/>
<dbReference type="InterPro" id="IPR036770">
    <property type="entry name" value="Ankyrin_rpt-contain_sf"/>
</dbReference>
<evidence type="ECO:0000256" key="1">
    <source>
        <dbReference type="ARBA" id="ARBA00022737"/>
    </source>
</evidence>
<evidence type="ECO:0000256" key="2">
    <source>
        <dbReference type="ARBA" id="ARBA00023043"/>
    </source>
</evidence>
<feature type="repeat" description="ANK" evidence="3">
    <location>
        <begin position="592"/>
        <end position="624"/>
    </location>
</feature>
<feature type="repeat" description="ANK" evidence="3">
    <location>
        <begin position="337"/>
        <end position="369"/>
    </location>
</feature>
<dbReference type="AlphaFoldDB" id="A0A1E3BSJ3"/>
<dbReference type="Proteomes" id="UP000094569">
    <property type="component" value="Unassembled WGS sequence"/>
</dbReference>
<comment type="caution">
    <text evidence="4">The sequence shown here is derived from an EMBL/GenBank/DDBJ whole genome shotgun (WGS) entry which is preliminary data.</text>
</comment>
<dbReference type="SMART" id="SM00248">
    <property type="entry name" value="ANK"/>
    <property type="match status" value="12"/>
</dbReference>
<feature type="repeat" description="ANK" evidence="3">
    <location>
        <begin position="625"/>
        <end position="657"/>
    </location>
</feature>
<protein>
    <submittedName>
        <fullName evidence="4">Uncharacterized protein</fullName>
    </submittedName>
</protein>
<dbReference type="Pfam" id="PF12796">
    <property type="entry name" value="Ank_2"/>
    <property type="match status" value="3"/>
</dbReference>
<dbReference type="STRING" id="573508.A0A1E3BSJ3"/>
<dbReference type="PROSITE" id="PS50088">
    <property type="entry name" value="ANK_REPEAT"/>
    <property type="match status" value="6"/>
</dbReference>
<dbReference type="PANTHER" id="PTHR24198">
    <property type="entry name" value="ANKYRIN REPEAT AND PROTEIN KINASE DOMAIN-CONTAINING PROTEIN"/>
    <property type="match status" value="1"/>
</dbReference>
<dbReference type="Gene3D" id="1.25.40.20">
    <property type="entry name" value="Ankyrin repeat-containing domain"/>
    <property type="match status" value="3"/>
</dbReference>
<sequence length="660" mass="71539">MFRKASIDPEDVRIDNGFMPCPGQSVEEYTFTALQVAAFSGHVAVVECLLDYGANINTLRQTFGTALQAALEGEHLDVAEVLLARGADIDKHWGGFGTCLQVFSERGDMSVVEFLLDRGANMEDPGGGECDATGRNNGNALQAASANGNLGIIELLLCHGAKVNDADNGTESALWLAAANGHDQVAHFLLRNGAKVESIGALPVHKKSRDWYPRYRLLYEQEGRFADPASAVSILMRAEAAAKPSPPLLAACYGGFTSIAKLLFNFEPWSYIHKGSFTSALEASLEHRRDEVSAMLVRDGVRVGFKPEHFNSAFEYACIKGCLGFVNEILKHFAVTNWPHALLLAADQGQSAVVELLVENGAELDTCDKYNNSALELAINEIQHSDIRYAKGISGWMSVVRILTDAGADIASVSAKLQDIAIDPAQYAEALMAASRAGQAKMAHYICTKRVPTPTEVTAAILAAIKAGRSRVETVKRLMETVKELLRFNIALLFGNDHPLIIASGKRLTEIVTMLLQNTRHDTFVIDRSLEAAVRSNHVSCTRAIVDSQAWDIDHLTLCACTIASHVSYRSEDMLAYPLSLGVHPDTRDPQSNATLLYMAAVRGDYNGVKSLITYGADICLERSRHGTALHAAVEGGWKNVTELLLSAGADANSKCESYN</sequence>
<evidence type="ECO:0000256" key="3">
    <source>
        <dbReference type="PROSITE-ProRule" id="PRU00023"/>
    </source>
</evidence>
<dbReference type="OrthoDB" id="194358at2759"/>
<evidence type="ECO:0000313" key="5">
    <source>
        <dbReference type="Proteomes" id="UP000094569"/>
    </source>
</evidence>
<gene>
    <name evidence="4" type="ORF">SI65_01340</name>
</gene>
<feature type="repeat" description="ANK" evidence="3">
    <location>
        <begin position="169"/>
        <end position="201"/>
    </location>
</feature>
<dbReference type="SUPFAM" id="SSF48403">
    <property type="entry name" value="Ankyrin repeat"/>
    <property type="match status" value="2"/>
</dbReference>
<dbReference type="EMBL" id="JXNT01000001">
    <property type="protein sequence ID" value="ODM23751.1"/>
    <property type="molecule type" value="Genomic_DNA"/>
</dbReference>
<reference evidence="4 5" key="1">
    <citation type="journal article" date="2016" name="BMC Genomics">
        <title>Comparative genomic and transcriptomic analyses of the Fuzhuan brick tea-fermentation fungus Aspergillus cristatus.</title>
        <authorList>
            <person name="Ge Y."/>
            <person name="Wang Y."/>
            <person name="Liu Y."/>
            <person name="Tan Y."/>
            <person name="Ren X."/>
            <person name="Zhang X."/>
            <person name="Hyde K.D."/>
            <person name="Liu Y."/>
            <person name="Liu Z."/>
        </authorList>
    </citation>
    <scope>NUCLEOTIDE SEQUENCE [LARGE SCALE GENOMIC DNA]</scope>
    <source>
        <strain evidence="4 5">GZAAS20.1005</strain>
    </source>
</reference>
<keyword evidence="2 3" id="KW-0040">ANK repeat</keyword>
<keyword evidence="1" id="KW-0677">Repeat</keyword>
<dbReference type="InterPro" id="IPR002110">
    <property type="entry name" value="Ankyrin_rpt"/>
</dbReference>
<organism evidence="4 5">
    <name type="scientific">Aspergillus cristatus</name>
    <name type="common">Chinese Fuzhuan brick tea-fermentation fungus</name>
    <name type="synonym">Eurotium cristatum</name>
    <dbReference type="NCBI Taxonomy" id="573508"/>
    <lineage>
        <taxon>Eukaryota</taxon>
        <taxon>Fungi</taxon>
        <taxon>Dikarya</taxon>
        <taxon>Ascomycota</taxon>
        <taxon>Pezizomycotina</taxon>
        <taxon>Eurotiomycetes</taxon>
        <taxon>Eurotiomycetidae</taxon>
        <taxon>Eurotiales</taxon>
        <taxon>Aspergillaceae</taxon>
        <taxon>Aspergillus</taxon>
        <taxon>Aspergillus subgen. Aspergillus</taxon>
    </lineage>
</organism>
<evidence type="ECO:0000313" key="4">
    <source>
        <dbReference type="EMBL" id="ODM23751.1"/>
    </source>
</evidence>
<dbReference type="PANTHER" id="PTHR24198:SF194">
    <property type="entry name" value="INVERSIN-A"/>
    <property type="match status" value="1"/>
</dbReference>
<keyword evidence="5" id="KW-1185">Reference proteome</keyword>
<feature type="repeat" description="ANK" evidence="3">
    <location>
        <begin position="136"/>
        <end position="168"/>
    </location>
</feature>
<dbReference type="PROSITE" id="PS50297">
    <property type="entry name" value="ANK_REP_REGION"/>
    <property type="match status" value="4"/>
</dbReference>
<accession>A0A1E3BSJ3</accession>